<dbReference type="GO" id="GO:0006633">
    <property type="term" value="P:fatty acid biosynthetic process"/>
    <property type="evidence" value="ECO:0007669"/>
    <property type="project" value="TreeGrafter"/>
</dbReference>
<organism evidence="4 5">
    <name type="scientific">Anabaena cylindrica (strain ATCC 27899 / PCC 7122)</name>
    <dbReference type="NCBI Taxonomy" id="272123"/>
    <lineage>
        <taxon>Bacteria</taxon>
        <taxon>Bacillati</taxon>
        <taxon>Cyanobacteriota</taxon>
        <taxon>Cyanophyceae</taxon>
        <taxon>Nostocales</taxon>
        <taxon>Nostocaceae</taxon>
        <taxon>Anabaena</taxon>
    </lineage>
</organism>
<dbReference type="PANTHER" id="PTHR43775:SF37">
    <property type="entry name" value="SI:DKEY-61P9.11"/>
    <property type="match status" value="1"/>
</dbReference>
<dbReference type="GO" id="GO:0071770">
    <property type="term" value="P:DIM/DIP cell wall layer assembly"/>
    <property type="evidence" value="ECO:0007669"/>
    <property type="project" value="TreeGrafter"/>
</dbReference>
<dbReference type="SUPFAM" id="SSF47336">
    <property type="entry name" value="ACP-like"/>
    <property type="match status" value="1"/>
</dbReference>
<dbReference type="GO" id="GO:0005737">
    <property type="term" value="C:cytoplasm"/>
    <property type="evidence" value="ECO:0007669"/>
    <property type="project" value="TreeGrafter"/>
</dbReference>
<gene>
    <name evidence="4" type="ordered locus">Anacy_2403</name>
</gene>
<dbReference type="InterPro" id="IPR029058">
    <property type="entry name" value="AB_hydrolase_fold"/>
</dbReference>
<dbReference type="GO" id="GO:0004312">
    <property type="term" value="F:fatty acid synthase activity"/>
    <property type="evidence" value="ECO:0007669"/>
    <property type="project" value="TreeGrafter"/>
</dbReference>
<dbReference type="SUPFAM" id="SSF53474">
    <property type="entry name" value="alpha/beta-Hydrolases"/>
    <property type="match status" value="1"/>
</dbReference>
<dbReference type="Gene3D" id="1.10.1200.10">
    <property type="entry name" value="ACP-like"/>
    <property type="match status" value="1"/>
</dbReference>
<dbReference type="InterPro" id="IPR036736">
    <property type="entry name" value="ACP-like_sf"/>
</dbReference>
<dbReference type="STRING" id="272123.Anacy_2403"/>
<dbReference type="eggNOG" id="COG1020">
    <property type="taxonomic scope" value="Bacteria"/>
</dbReference>
<feature type="domain" description="Carrier" evidence="3">
    <location>
        <begin position="1"/>
        <end position="45"/>
    </location>
</feature>
<dbReference type="PATRIC" id="fig|272123.3.peg.2614"/>
<keyword evidence="5" id="KW-1185">Reference proteome</keyword>
<name>K9ZF85_ANACC</name>
<dbReference type="HOGENOM" id="CLU_000022_2_11_3"/>
<sequence length="337" mass="38367">MGGYSLLALRLFAQINEIFGKNIPLAYLFQSPTIKQLAHVLRQEGCSTSWFSLVPIQTKGSKPPFYYIHTASGGLIHSLNLLSKLDADQPVYGLQAQGLDGKKSPHTCIEDMASHYIKEIQTVQPHGPYLLGGWCAGGVIAYEMAQQLYAQGETVELLTIFDAFPPKMILPSSEGVNFLSLVKTKSRVTKYTLYLMDMIQRNRRNFNNLTFQQQMIAIWEKINRRIQDRITETVYQFYVKRNLPLPHTLRHLAVRDAIVHAYKNYCPTVYPGQVIFFRAVDQSQEYARYLKRWEELAAGGLEIHDVPGNHDSIMAEPHVSVLAEKLRCFLQTSAANW</sequence>
<dbReference type="Pfam" id="PF00975">
    <property type="entry name" value="Thioesterase"/>
    <property type="match status" value="1"/>
</dbReference>
<dbReference type="PANTHER" id="PTHR43775">
    <property type="entry name" value="FATTY ACID SYNTHASE"/>
    <property type="match status" value="1"/>
</dbReference>
<dbReference type="KEGG" id="acy:Anacy_2403"/>
<proteinExistence type="predicted"/>
<dbReference type="EMBL" id="CP003659">
    <property type="protein sequence ID" value="AFZ57856.1"/>
    <property type="molecule type" value="Genomic_DNA"/>
</dbReference>
<reference evidence="5" key="1">
    <citation type="journal article" date="2013" name="Proc. Natl. Acad. Sci. U.S.A.">
        <title>Improving the coverage of the cyanobacterial phylum using diversity-driven genome sequencing.</title>
        <authorList>
            <person name="Shih P.M."/>
            <person name="Wu D."/>
            <person name="Latifi A."/>
            <person name="Axen S.D."/>
            <person name="Fewer D.P."/>
            <person name="Talla E."/>
            <person name="Calteau A."/>
            <person name="Cai F."/>
            <person name="Tandeau de Marsac N."/>
            <person name="Rippka R."/>
            <person name="Herdman M."/>
            <person name="Sivonen K."/>
            <person name="Coursin T."/>
            <person name="Laurent T."/>
            <person name="Goodwin L."/>
            <person name="Nolan M."/>
            <person name="Davenport K.W."/>
            <person name="Han C.S."/>
            <person name="Rubin E.M."/>
            <person name="Eisen J.A."/>
            <person name="Woyke T."/>
            <person name="Gugger M."/>
            <person name="Kerfeld C.A."/>
        </authorList>
    </citation>
    <scope>NUCLEOTIDE SEQUENCE [LARGE SCALE GENOMIC DNA]</scope>
    <source>
        <strain evidence="5">ATCC 27899 / PCC 7122</strain>
    </source>
</reference>
<dbReference type="InterPro" id="IPR009081">
    <property type="entry name" value="PP-bd_ACP"/>
</dbReference>
<evidence type="ECO:0000256" key="2">
    <source>
        <dbReference type="ARBA" id="ARBA00022553"/>
    </source>
</evidence>
<dbReference type="GO" id="GO:0005886">
    <property type="term" value="C:plasma membrane"/>
    <property type="evidence" value="ECO:0007669"/>
    <property type="project" value="TreeGrafter"/>
</dbReference>
<keyword evidence="1" id="KW-0596">Phosphopantetheine</keyword>
<protein>
    <submittedName>
        <fullName evidence="4">Thioesterase</fullName>
    </submittedName>
</protein>
<dbReference type="eggNOG" id="COG3319">
    <property type="taxonomic scope" value="Bacteria"/>
</dbReference>
<accession>K9ZF85</accession>
<dbReference type="Pfam" id="PF00550">
    <property type="entry name" value="PP-binding"/>
    <property type="match status" value="1"/>
</dbReference>
<evidence type="ECO:0000256" key="1">
    <source>
        <dbReference type="ARBA" id="ARBA00022450"/>
    </source>
</evidence>
<keyword evidence="2" id="KW-0597">Phosphoprotein</keyword>
<dbReference type="Gene3D" id="3.40.50.1820">
    <property type="entry name" value="alpha/beta hydrolase"/>
    <property type="match status" value="1"/>
</dbReference>
<dbReference type="Proteomes" id="UP000010474">
    <property type="component" value="Chromosome"/>
</dbReference>
<evidence type="ECO:0000313" key="5">
    <source>
        <dbReference type="Proteomes" id="UP000010474"/>
    </source>
</evidence>
<dbReference type="PROSITE" id="PS50075">
    <property type="entry name" value="CARRIER"/>
    <property type="match status" value="1"/>
</dbReference>
<evidence type="ECO:0000313" key="4">
    <source>
        <dbReference type="EMBL" id="AFZ57856.1"/>
    </source>
</evidence>
<dbReference type="InterPro" id="IPR050091">
    <property type="entry name" value="PKS_NRPS_Biosynth_Enz"/>
</dbReference>
<evidence type="ECO:0000259" key="3">
    <source>
        <dbReference type="PROSITE" id="PS50075"/>
    </source>
</evidence>
<dbReference type="InterPro" id="IPR001031">
    <property type="entry name" value="Thioesterase"/>
</dbReference>
<dbReference type="AlphaFoldDB" id="K9ZF85"/>